<dbReference type="Proteomes" id="UP000481643">
    <property type="component" value="Unassembled WGS sequence"/>
</dbReference>
<sequence length="62" mass="6918">MSPELNLAQSHAWNLARTLMAPVIVFRVGEDEYGVLPADDLDDDEVDALFEYCPWSGARAVH</sequence>
<comment type="caution">
    <text evidence="1">The sequence shown here is derived from an EMBL/GenBank/DDBJ whole genome shotgun (WGS) entry which is preliminary data.</text>
</comment>
<name>A0A6L3YMM5_9HYPH</name>
<organism evidence="1 2">
    <name type="scientific">Brucella tritici</name>
    <dbReference type="NCBI Taxonomy" id="94626"/>
    <lineage>
        <taxon>Bacteria</taxon>
        <taxon>Pseudomonadati</taxon>
        <taxon>Pseudomonadota</taxon>
        <taxon>Alphaproteobacteria</taxon>
        <taxon>Hyphomicrobiales</taxon>
        <taxon>Brucellaceae</taxon>
        <taxon>Brucella/Ochrobactrum group</taxon>
        <taxon>Brucella</taxon>
    </lineage>
</organism>
<evidence type="ECO:0000313" key="1">
    <source>
        <dbReference type="EMBL" id="KAB2684336.1"/>
    </source>
</evidence>
<proteinExistence type="predicted"/>
<protein>
    <submittedName>
        <fullName evidence="1">Uncharacterized protein</fullName>
    </submittedName>
</protein>
<dbReference type="EMBL" id="WBVX01000013">
    <property type="protein sequence ID" value="KAB2684336.1"/>
    <property type="molecule type" value="Genomic_DNA"/>
</dbReference>
<dbReference type="RefSeq" id="WP_151651990.1">
    <property type="nucleotide sequence ID" value="NZ_WBVX01000013.1"/>
</dbReference>
<gene>
    <name evidence="1" type="ORF">F9L08_13650</name>
</gene>
<accession>A0A6L3YMM5</accession>
<dbReference type="AlphaFoldDB" id="A0A6L3YMM5"/>
<evidence type="ECO:0000313" key="2">
    <source>
        <dbReference type="Proteomes" id="UP000481643"/>
    </source>
</evidence>
<reference evidence="1 2" key="1">
    <citation type="submission" date="2019-09" db="EMBL/GenBank/DDBJ databases">
        <title>Taxonomic organization of the family Brucellaceae based on a phylogenomic approach.</title>
        <authorList>
            <person name="Leclercq S."/>
            <person name="Cloeckaert A."/>
            <person name="Zygmunt M.S."/>
        </authorList>
    </citation>
    <scope>NUCLEOTIDE SEQUENCE [LARGE SCALE GENOMIC DNA]</scope>
    <source>
        <strain evidence="1 2">WS1830</strain>
    </source>
</reference>